<name>A0ABV4XJD7_9CYAN</name>
<dbReference type="Gene3D" id="3.40.50.2300">
    <property type="match status" value="1"/>
</dbReference>
<dbReference type="InterPro" id="IPR050595">
    <property type="entry name" value="Bact_response_regulator"/>
</dbReference>
<gene>
    <name evidence="4" type="ORF">ACE1CI_02505</name>
</gene>
<dbReference type="PROSITE" id="PS50110">
    <property type="entry name" value="RESPONSE_REGULATORY"/>
    <property type="match status" value="1"/>
</dbReference>
<accession>A0ABV4XJD7</accession>
<dbReference type="PANTHER" id="PTHR44591:SF22">
    <property type="entry name" value="CHEY SUBFAMILY"/>
    <property type="match status" value="1"/>
</dbReference>
<dbReference type="EMBL" id="JBHFNR010000017">
    <property type="protein sequence ID" value="MFB2891794.1"/>
    <property type="molecule type" value="Genomic_DNA"/>
</dbReference>
<keyword evidence="5" id="KW-1185">Reference proteome</keyword>
<dbReference type="InterPro" id="IPR001789">
    <property type="entry name" value="Sig_transdc_resp-reg_receiver"/>
</dbReference>
<dbReference type="PANTHER" id="PTHR44591">
    <property type="entry name" value="STRESS RESPONSE REGULATOR PROTEIN 1"/>
    <property type="match status" value="1"/>
</dbReference>
<dbReference type="InterPro" id="IPR011006">
    <property type="entry name" value="CheY-like_superfamily"/>
</dbReference>
<dbReference type="SUPFAM" id="SSF52172">
    <property type="entry name" value="CheY-like"/>
    <property type="match status" value="1"/>
</dbReference>
<dbReference type="RefSeq" id="WP_413261471.1">
    <property type="nucleotide sequence ID" value="NZ_JBHFNR010000017.1"/>
</dbReference>
<evidence type="ECO:0000259" key="3">
    <source>
        <dbReference type="PROSITE" id="PS50110"/>
    </source>
</evidence>
<sequence>MAKKRILLIDDEPGIRQVIPVAFRVIAAWETLVADSCQAGITIAETEQPDAILLDVMMPEMDGITAFQQMQANPIIRLIPIILLTAKAQASDRQRFAQLAIAGVITKPFKAPDLVQQIRLILNWNE</sequence>
<evidence type="ECO:0000313" key="5">
    <source>
        <dbReference type="Proteomes" id="UP001576784"/>
    </source>
</evidence>
<dbReference type="Proteomes" id="UP001576784">
    <property type="component" value="Unassembled WGS sequence"/>
</dbReference>
<evidence type="ECO:0000256" key="2">
    <source>
        <dbReference type="PROSITE-ProRule" id="PRU00169"/>
    </source>
</evidence>
<dbReference type="SMART" id="SM00448">
    <property type="entry name" value="REC"/>
    <property type="match status" value="1"/>
</dbReference>
<feature type="domain" description="Response regulatory" evidence="3">
    <location>
        <begin position="5"/>
        <end position="122"/>
    </location>
</feature>
<keyword evidence="1 2" id="KW-0597">Phosphoprotein</keyword>
<feature type="modified residue" description="4-aspartylphosphate" evidence="2">
    <location>
        <position position="55"/>
    </location>
</feature>
<reference evidence="4 5" key="1">
    <citation type="submission" date="2024-09" db="EMBL/GenBank/DDBJ databases">
        <title>Floridaenema gen nov. (Aerosakkonemataceae, Aerosakkonematales ord. nov., Cyanobacteria) from benthic tropical and subtropical fresh waters, with the description of four new species.</title>
        <authorList>
            <person name="Moretto J.A."/>
            <person name="Berthold D.E."/>
            <person name="Lefler F.W."/>
            <person name="Huang I.-S."/>
            <person name="Laughinghouse H. IV."/>
        </authorList>
    </citation>
    <scope>NUCLEOTIDE SEQUENCE [LARGE SCALE GENOMIC DNA]</scope>
    <source>
        <strain evidence="4 5">BLCC-F50</strain>
    </source>
</reference>
<proteinExistence type="predicted"/>
<evidence type="ECO:0000313" key="4">
    <source>
        <dbReference type="EMBL" id="MFB2891794.1"/>
    </source>
</evidence>
<dbReference type="Pfam" id="PF00072">
    <property type="entry name" value="Response_reg"/>
    <property type="match status" value="1"/>
</dbReference>
<protein>
    <submittedName>
        <fullName evidence="4">Response regulator</fullName>
    </submittedName>
</protein>
<comment type="caution">
    <text evidence="4">The sequence shown here is derived from an EMBL/GenBank/DDBJ whole genome shotgun (WGS) entry which is preliminary data.</text>
</comment>
<evidence type="ECO:0000256" key="1">
    <source>
        <dbReference type="ARBA" id="ARBA00022553"/>
    </source>
</evidence>
<organism evidence="4 5">
    <name type="scientific">Floridaenema flaviceps BLCC-F50</name>
    <dbReference type="NCBI Taxonomy" id="3153642"/>
    <lineage>
        <taxon>Bacteria</taxon>
        <taxon>Bacillati</taxon>
        <taxon>Cyanobacteriota</taxon>
        <taxon>Cyanophyceae</taxon>
        <taxon>Oscillatoriophycideae</taxon>
        <taxon>Aerosakkonematales</taxon>
        <taxon>Aerosakkonemataceae</taxon>
        <taxon>Floridanema</taxon>
        <taxon>Floridanema flaviceps</taxon>
    </lineage>
</organism>